<dbReference type="Proteomes" id="UP000581769">
    <property type="component" value="Unassembled WGS sequence"/>
</dbReference>
<evidence type="ECO:0000313" key="2">
    <source>
        <dbReference type="EMBL" id="MBB4688257.1"/>
    </source>
</evidence>
<dbReference type="InterPro" id="IPR009057">
    <property type="entry name" value="Homeodomain-like_sf"/>
</dbReference>
<comment type="caution">
    <text evidence="2">The sequence shown here is derived from an EMBL/GenBank/DDBJ whole genome shotgun (WGS) entry which is preliminary data.</text>
</comment>
<proteinExistence type="predicted"/>
<dbReference type="EMBL" id="JACHMG010000001">
    <property type="protein sequence ID" value="MBB4688257.1"/>
    <property type="molecule type" value="Genomic_DNA"/>
</dbReference>
<keyword evidence="3" id="KW-1185">Reference proteome</keyword>
<evidence type="ECO:0000313" key="3">
    <source>
        <dbReference type="Proteomes" id="UP000581769"/>
    </source>
</evidence>
<feature type="domain" description="QsdR TetR regulatory C-terminal" evidence="1">
    <location>
        <begin position="97"/>
        <end position="207"/>
    </location>
</feature>
<dbReference type="SUPFAM" id="SSF46689">
    <property type="entry name" value="Homeodomain-like"/>
    <property type="match status" value="1"/>
</dbReference>
<dbReference type="Pfam" id="PF18598">
    <property type="entry name" value="TetR_C_36"/>
    <property type="match status" value="1"/>
</dbReference>
<protein>
    <submittedName>
        <fullName evidence="2">AcrR family transcriptional regulator</fullName>
    </submittedName>
</protein>
<name>A0A840J494_9PSEU</name>
<dbReference type="RefSeq" id="WP_184782970.1">
    <property type="nucleotide sequence ID" value="NZ_JACHMG010000001.1"/>
</dbReference>
<gene>
    <name evidence="2" type="ORF">BJY18_005742</name>
</gene>
<accession>A0A840J494</accession>
<dbReference type="InterPro" id="IPR041485">
    <property type="entry name" value="TetR_C_36"/>
</dbReference>
<reference evidence="2 3" key="1">
    <citation type="submission" date="2020-08" db="EMBL/GenBank/DDBJ databases">
        <title>Sequencing the genomes of 1000 actinobacteria strains.</title>
        <authorList>
            <person name="Klenk H.-P."/>
        </authorList>
    </citation>
    <scope>NUCLEOTIDE SEQUENCE [LARGE SCALE GENOMIC DNA]</scope>
    <source>
        <strain evidence="2 3">DSM 45859</strain>
    </source>
</reference>
<dbReference type="AlphaFoldDB" id="A0A840J494"/>
<organism evidence="2 3">
    <name type="scientific">Amycolatopsis jiangsuensis</name>
    <dbReference type="NCBI Taxonomy" id="1181879"/>
    <lineage>
        <taxon>Bacteria</taxon>
        <taxon>Bacillati</taxon>
        <taxon>Actinomycetota</taxon>
        <taxon>Actinomycetes</taxon>
        <taxon>Pseudonocardiales</taxon>
        <taxon>Pseudonocardiaceae</taxon>
        <taxon>Amycolatopsis</taxon>
    </lineage>
</organism>
<sequence length="217" mass="23648">MRHSGRRLIRATLRANVSSIDTPLSSRAPRPDAVAAFRLARGRFRDGRRVDLRDLVTELGVSRATLHRWVGSRDHLLGEILWAETAAVLDNVSFTGRGGEGIAEAIGTFVHTVNGSAPFRAFLRREPERALRLLTTKASLVQSRTIDKLRTLLSGEITAGRLSTPLPAADLAYLLVRVGESFIYTDVITGDEPDAAKAHTAARMLLGAHFRDATTAS</sequence>
<evidence type="ECO:0000259" key="1">
    <source>
        <dbReference type="Pfam" id="PF18598"/>
    </source>
</evidence>
<dbReference type="Gene3D" id="1.10.357.10">
    <property type="entry name" value="Tetracycline Repressor, domain 2"/>
    <property type="match status" value="1"/>
</dbReference>